<dbReference type="SUPFAM" id="SSF47336">
    <property type="entry name" value="ACP-like"/>
    <property type="match status" value="1"/>
</dbReference>
<dbReference type="EMBL" id="JBHUIV010000016">
    <property type="protein sequence ID" value="MFD2201837.1"/>
    <property type="molecule type" value="Genomic_DNA"/>
</dbReference>
<organism evidence="2 3">
    <name type="scientific">Shivajiella indica</name>
    <dbReference type="NCBI Taxonomy" id="872115"/>
    <lineage>
        <taxon>Bacteria</taxon>
        <taxon>Pseudomonadati</taxon>
        <taxon>Bacteroidota</taxon>
        <taxon>Cytophagia</taxon>
        <taxon>Cytophagales</taxon>
        <taxon>Cyclobacteriaceae</taxon>
        <taxon>Shivajiella</taxon>
    </lineage>
</organism>
<sequence length="75" mass="8946">MENKFLEELKEILEIEDRDLSVNDKFREYPEWDSLANLSVIAMIDEEFGVVIENSEFRKIQTLGELIEEIKKRIN</sequence>
<keyword evidence="3" id="KW-1185">Reference proteome</keyword>
<protein>
    <submittedName>
        <fullName evidence="2">Acyl carrier protein</fullName>
    </submittedName>
</protein>
<dbReference type="InterPro" id="IPR009081">
    <property type="entry name" value="PP-bd_ACP"/>
</dbReference>
<dbReference type="RefSeq" id="WP_380801897.1">
    <property type="nucleotide sequence ID" value="NZ_JBHUIV010000016.1"/>
</dbReference>
<evidence type="ECO:0000313" key="3">
    <source>
        <dbReference type="Proteomes" id="UP001597414"/>
    </source>
</evidence>
<evidence type="ECO:0000313" key="2">
    <source>
        <dbReference type="EMBL" id="MFD2201837.1"/>
    </source>
</evidence>
<name>A0ABW5B7C0_9BACT</name>
<comment type="caution">
    <text evidence="2">The sequence shown here is derived from an EMBL/GenBank/DDBJ whole genome shotgun (WGS) entry which is preliminary data.</text>
</comment>
<gene>
    <name evidence="2" type="ORF">ACFSKV_09675</name>
</gene>
<feature type="domain" description="Carrier" evidence="1">
    <location>
        <begin position="1"/>
        <end position="74"/>
    </location>
</feature>
<dbReference type="Pfam" id="PF00550">
    <property type="entry name" value="PP-binding"/>
    <property type="match status" value="1"/>
</dbReference>
<accession>A0ABW5B7C0</accession>
<proteinExistence type="predicted"/>
<dbReference type="Proteomes" id="UP001597414">
    <property type="component" value="Unassembled WGS sequence"/>
</dbReference>
<dbReference type="PROSITE" id="PS50075">
    <property type="entry name" value="CARRIER"/>
    <property type="match status" value="1"/>
</dbReference>
<dbReference type="Gene3D" id="1.10.1200.10">
    <property type="entry name" value="ACP-like"/>
    <property type="match status" value="1"/>
</dbReference>
<evidence type="ECO:0000259" key="1">
    <source>
        <dbReference type="PROSITE" id="PS50075"/>
    </source>
</evidence>
<dbReference type="InterPro" id="IPR036736">
    <property type="entry name" value="ACP-like_sf"/>
</dbReference>
<reference evidence="3" key="1">
    <citation type="journal article" date="2019" name="Int. J. Syst. Evol. Microbiol.">
        <title>The Global Catalogue of Microorganisms (GCM) 10K type strain sequencing project: providing services to taxonomists for standard genome sequencing and annotation.</title>
        <authorList>
            <consortium name="The Broad Institute Genomics Platform"/>
            <consortium name="The Broad Institute Genome Sequencing Center for Infectious Disease"/>
            <person name="Wu L."/>
            <person name="Ma J."/>
        </authorList>
    </citation>
    <scope>NUCLEOTIDE SEQUENCE [LARGE SCALE GENOMIC DNA]</scope>
    <source>
        <strain evidence="3">KCTC 19812</strain>
    </source>
</reference>